<reference evidence="2 3" key="1">
    <citation type="submission" date="2020-08" db="EMBL/GenBank/DDBJ databases">
        <title>Sequencing the genomes of 1000 actinobacteria strains.</title>
        <authorList>
            <person name="Klenk H.-P."/>
        </authorList>
    </citation>
    <scope>NUCLEOTIDE SEQUENCE [LARGE SCALE GENOMIC DNA]</scope>
    <source>
        <strain evidence="2 3">DSM 45362</strain>
    </source>
</reference>
<keyword evidence="1" id="KW-1133">Transmembrane helix</keyword>
<gene>
    <name evidence="2" type="ORF">F4553_001129</name>
</gene>
<evidence type="ECO:0000256" key="1">
    <source>
        <dbReference type="SAM" id="Phobius"/>
    </source>
</evidence>
<dbReference type="AlphaFoldDB" id="A0A841BLQ1"/>
<keyword evidence="3" id="KW-1185">Reference proteome</keyword>
<feature type="transmembrane region" description="Helical" evidence="1">
    <location>
        <begin position="229"/>
        <end position="251"/>
    </location>
</feature>
<name>A0A841BLQ1_9ACTN</name>
<protein>
    <submittedName>
        <fullName evidence="2">ABC-type transport system involved in multi-copper enzyme maturation permease subunit</fullName>
    </submittedName>
</protein>
<proteinExistence type="predicted"/>
<feature type="transmembrane region" description="Helical" evidence="1">
    <location>
        <begin position="153"/>
        <end position="171"/>
    </location>
</feature>
<feature type="transmembrane region" description="Helical" evidence="1">
    <location>
        <begin position="38"/>
        <end position="57"/>
    </location>
</feature>
<keyword evidence="1" id="KW-0812">Transmembrane</keyword>
<comment type="caution">
    <text evidence="2">The sequence shown here is derived from an EMBL/GenBank/DDBJ whole genome shotgun (WGS) entry which is preliminary data.</text>
</comment>
<feature type="transmembrane region" description="Helical" evidence="1">
    <location>
        <begin position="201"/>
        <end position="223"/>
    </location>
</feature>
<dbReference type="PANTHER" id="PTHR37305:SF1">
    <property type="entry name" value="MEMBRANE PROTEIN"/>
    <property type="match status" value="1"/>
</dbReference>
<feature type="transmembrane region" description="Helical" evidence="1">
    <location>
        <begin position="289"/>
        <end position="309"/>
    </location>
</feature>
<keyword evidence="1" id="KW-0472">Membrane</keyword>
<accession>A0A841BLQ1</accession>
<dbReference type="PANTHER" id="PTHR37305">
    <property type="entry name" value="INTEGRAL MEMBRANE PROTEIN-RELATED"/>
    <property type="match status" value="1"/>
</dbReference>
<evidence type="ECO:0000313" key="2">
    <source>
        <dbReference type="EMBL" id="MBB5867750.1"/>
    </source>
</evidence>
<dbReference type="RefSeq" id="WP_184832867.1">
    <property type="nucleotide sequence ID" value="NZ_JACHMN010000001.1"/>
</dbReference>
<evidence type="ECO:0000313" key="3">
    <source>
        <dbReference type="Proteomes" id="UP000587527"/>
    </source>
</evidence>
<dbReference type="EMBL" id="JACHMN010000001">
    <property type="protein sequence ID" value="MBB5867750.1"/>
    <property type="molecule type" value="Genomic_DNA"/>
</dbReference>
<feature type="transmembrane region" description="Helical" evidence="1">
    <location>
        <begin position="111"/>
        <end position="132"/>
    </location>
</feature>
<sequence>MTSTLQAPPAAPRPVIPHVGIPGLRLVRSEIRKMTTTNAWWLFGIASVVFTGLALWINMTEAAEHLARARDTAAVFRPGRGMSAGEIAAAKAEFAQLHDLHLQSVNAAGNIFTSGQFFGLLLVMLLGTLVITNEFQYQTATATFLTTPQRTRVVFGKLLAVLGLGFLFWLVSRALSFAAGLLFFHNLGLTNSLSEWPVQRAIIFNLVAYLLWALLGFGLGTLIHSQIGAVVTAMVIYLVGFVGGMGVFTLIRENLIHGDWVLTSAVIMPPIASQVMVSPEKLYPQAAPWWAGVLVMTGWSLIAGAIGIISNRRRDIT</sequence>
<dbReference type="Proteomes" id="UP000587527">
    <property type="component" value="Unassembled WGS sequence"/>
</dbReference>
<organism evidence="2 3">
    <name type="scientific">Allocatelliglobosispora scoriae</name>
    <dbReference type="NCBI Taxonomy" id="643052"/>
    <lineage>
        <taxon>Bacteria</taxon>
        <taxon>Bacillati</taxon>
        <taxon>Actinomycetota</taxon>
        <taxon>Actinomycetes</taxon>
        <taxon>Micromonosporales</taxon>
        <taxon>Micromonosporaceae</taxon>
        <taxon>Allocatelliglobosispora</taxon>
    </lineage>
</organism>